<organism evidence="1 2">
    <name type="scientific">Candidatus Entotheonella gemina</name>
    <dbReference type="NCBI Taxonomy" id="1429439"/>
    <lineage>
        <taxon>Bacteria</taxon>
        <taxon>Pseudomonadati</taxon>
        <taxon>Nitrospinota/Tectimicrobiota group</taxon>
        <taxon>Candidatus Tectimicrobiota</taxon>
        <taxon>Candidatus Entotheonellia</taxon>
        <taxon>Candidatus Entotheonellales</taxon>
        <taxon>Candidatus Entotheonellaceae</taxon>
        <taxon>Candidatus Entotheonella</taxon>
    </lineage>
</organism>
<comment type="caution">
    <text evidence="1">The sequence shown here is derived from an EMBL/GenBank/DDBJ whole genome shotgun (WGS) entry which is preliminary data.</text>
</comment>
<dbReference type="Proteomes" id="UP000019140">
    <property type="component" value="Unassembled WGS sequence"/>
</dbReference>
<dbReference type="EMBL" id="AZHX01000208">
    <property type="protein sequence ID" value="ETX08489.1"/>
    <property type="molecule type" value="Genomic_DNA"/>
</dbReference>
<evidence type="ECO:0000313" key="1">
    <source>
        <dbReference type="EMBL" id="ETX08489.1"/>
    </source>
</evidence>
<dbReference type="HOGENOM" id="CLU_1624123_0_0_7"/>
<evidence type="ECO:0000313" key="2">
    <source>
        <dbReference type="Proteomes" id="UP000019140"/>
    </source>
</evidence>
<dbReference type="AlphaFoldDB" id="W4MDR8"/>
<keyword evidence="2" id="KW-1185">Reference proteome</keyword>
<accession>W4MDR8</accession>
<sequence length="163" mass="17430">MQKWTWMGGWLVIALLAAMVEVEADPPLRATAALVPTCGSCAPGSEIEAEMTFLDNGHNLVVSGTAEGMVPGTVYRSLIYDIQSDPDDCVAVAPPGSEDDIRPTMLLGFRRVRPDGRGTLTTINTNDRQDYVPLDKIGTVSVRLAPGMGPNLQACGEVLLEDD</sequence>
<protein>
    <submittedName>
        <fullName evidence="1">Uncharacterized protein</fullName>
    </submittedName>
</protein>
<reference evidence="1 2" key="1">
    <citation type="journal article" date="2014" name="Nature">
        <title>An environmental bacterial taxon with a large and distinct metabolic repertoire.</title>
        <authorList>
            <person name="Wilson M.C."/>
            <person name="Mori T."/>
            <person name="Ruckert C."/>
            <person name="Uria A.R."/>
            <person name="Helf M.J."/>
            <person name="Takada K."/>
            <person name="Gernert C."/>
            <person name="Steffens U.A."/>
            <person name="Heycke N."/>
            <person name="Schmitt S."/>
            <person name="Rinke C."/>
            <person name="Helfrich E.J."/>
            <person name="Brachmann A.O."/>
            <person name="Gurgui C."/>
            <person name="Wakimoto T."/>
            <person name="Kracht M."/>
            <person name="Crusemann M."/>
            <person name="Hentschel U."/>
            <person name="Abe I."/>
            <person name="Matsunaga S."/>
            <person name="Kalinowski J."/>
            <person name="Takeyama H."/>
            <person name="Piel J."/>
        </authorList>
    </citation>
    <scope>NUCLEOTIDE SEQUENCE [LARGE SCALE GENOMIC DNA]</scope>
    <source>
        <strain evidence="2">TSY2</strain>
    </source>
</reference>
<gene>
    <name evidence="1" type="ORF">ETSY2_05125</name>
</gene>
<proteinExistence type="predicted"/>
<name>W4MDR8_9BACT</name>